<dbReference type="PANTHER" id="PTHR30619">
    <property type="entry name" value="DNA INTERNALIZATION/COMPETENCE PROTEIN COMEC/REC2"/>
    <property type="match status" value="1"/>
</dbReference>
<accession>A0A6N2W5S2</accession>
<dbReference type="RefSeq" id="WP_006566066.1">
    <property type="nucleotide sequence ID" value="NZ_BAABZP010000001.1"/>
</dbReference>
<organism evidence="2">
    <name type="scientific">Anaerostipes caccae</name>
    <dbReference type="NCBI Taxonomy" id="105841"/>
    <lineage>
        <taxon>Bacteria</taxon>
        <taxon>Bacillati</taxon>
        <taxon>Bacillota</taxon>
        <taxon>Clostridia</taxon>
        <taxon>Lachnospirales</taxon>
        <taxon>Lachnospiraceae</taxon>
        <taxon>Anaerostipes</taxon>
    </lineage>
</organism>
<protein>
    <submittedName>
        <fullName evidence="2">ComEC family competence protein</fullName>
    </submittedName>
</protein>
<dbReference type="InterPro" id="IPR052159">
    <property type="entry name" value="Competence_DNA_uptake"/>
</dbReference>
<proteinExistence type="predicted"/>
<dbReference type="PANTHER" id="PTHR30619:SF7">
    <property type="entry name" value="BETA-LACTAMASE DOMAIN PROTEIN"/>
    <property type="match status" value="1"/>
</dbReference>
<evidence type="ECO:0000256" key="1">
    <source>
        <dbReference type="SAM" id="MobiDB-lite"/>
    </source>
</evidence>
<sequence>MKAGMKKCISYLLTAVFVISAVLSAGGLQKKQVRAAEKFQIHFIDVGAGDAALLQYGDGDSARYALIDAGPDYYTRTNGSKVDTSERVHKYLTDHKVTKLEFVLLTHPHRDHIAGMINILEDENIKIDKIYGNNFDLSYSSSGNQDPDDIEDTEFSSEVYEAVKAAINVRTDTGETVYEVPAAGDSIRLGNAKITFYGPLNMDFTYGRKVDLNIRQENKYSIVCKVEYGKNSFLMTGDAQKETIQQIVSKGYDLSAQVLKVPHHGMQDVVESNKVGDWTSDHKYLFDKVNAPISVVSNGYDNKNKSPKAKTLRDLEKSDVYLTSNRGTIIVSSDGTNLSVKTEKGNSAPSYAGDYNPAKKASPTMKSVSVSSNGKNKLVPTTYSAANSYKLYEKKNVTVKFSGTPQPFTKVKSVQYKFVKKGVDNRTVPYRSGSSVAVKNGSVGRIYVKYNTWLGSTVIKLPGFTVDTSAPSSAKIKGSKSGIKTYKTSAKNRYNKKYKKSIKLTFSASYGTSGKSKVQYKIVPKGKKNTKYKWKTGNSVTYKKKKKWVRVYVKFTDKSGNTTTRKTNGFYIKK</sequence>
<feature type="region of interest" description="Disordered" evidence="1">
    <location>
        <begin position="339"/>
        <end position="373"/>
    </location>
</feature>
<dbReference type="SUPFAM" id="SSF56281">
    <property type="entry name" value="Metallo-hydrolase/oxidoreductase"/>
    <property type="match status" value="1"/>
</dbReference>
<dbReference type="CDD" id="cd07731">
    <property type="entry name" value="ComA-like_MBL-fold"/>
    <property type="match status" value="1"/>
</dbReference>
<dbReference type="EMBL" id="CACRSQ010000007">
    <property type="protein sequence ID" value="VYT36261.1"/>
    <property type="molecule type" value="Genomic_DNA"/>
</dbReference>
<dbReference type="InterPro" id="IPR036866">
    <property type="entry name" value="RibonucZ/Hydroxyglut_hydro"/>
</dbReference>
<name>A0A6N2W5S2_9FIRM</name>
<dbReference type="AlphaFoldDB" id="A0A6N2W5S2"/>
<gene>
    <name evidence="2" type="ORF">ACLFYP115_02993</name>
</gene>
<feature type="compositionally biased region" description="Polar residues" evidence="1">
    <location>
        <begin position="339"/>
        <end position="349"/>
    </location>
</feature>
<dbReference type="InterPro" id="IPR035681">
    <property type="entry name" value="ComA-like_MBL"/>
</dbReference>
<reference evidence="2" key="1">
    <citation type="submission" date="2019-11" db="EMBL/GenBank/DDBJ databases">
        <authorList>
            <person name="Feng L."/>
        </authorList>
    </citation>
    <scope>NUCLEOTIDE SEQUENCE</scope>
    <source>
        <strain evidence="2">AcaccaeLFYP115</strain>
    </source>
</reference>
<evidence type="ECO:0000313" key="2">
    <source>
        <dbReference type="EMBL" id="VYT36261.1"/>
    </source>
</evidence>
<dbReference type="Gene3D" id="3.60.15.10">
    <property type="entry name" value="Ribonuclease Z/Hydroxyacylglutathione hydrolase-like"/>
    <property type="match status" value="1"/>
</dbReference>